<dbReference type="Proteomes" id="UP000236370">
    <property type="component" value="Unassembled WGS sequence"/>
</dbReference>
<name>A0A2J8NP79_PANTR</name>
<gene>
    <name evidence="4" type="ORF">CK820_G0008837</name>
</gene>
<reference evidence="4 5" key="1">
    <citation type="submission" date="2017-12" db="EMBL/GenBank/DDBJ databases">
        <title>High-resolution comparative analysis of great ape genomes.</title>
        <authorList>
            <person name="Pollen A."/>
            <person name="Hastie A."/>
            <person name="Hormozdiari F."/>
            <person name="Dougherty M."/>
            <person name="Liu R."/>
            <person name="Chaisson M."/>
            <person name="Hoppe E."/>
            <person name="Hill C."/>
            <person name="Pang A."/>
            <person name="Hillier L."/>
            <person name="Baker C."/>
            <person name="Armstrong J."/>
            <person name="Shendure J."/>
            <person name="Paten B."/>
            <person name="Wilson R."/>
            <person name="Chao H."/>
            <person name="Schneider V."/>
            <person name="Ventura M."/>
            <person name="Kronenberg Z."/>
            <person name="Murali S."/>
            <person name="Gordon D."/>
            <person name="Cantsilieris S."/>
            <person name="Munson K."/>
            <person name="Nelson B."/>
            <person name="Raja A."/>
            <person name="Underwood J."/>
            <person name="Diekhans M."/>
            <person name="Fiddes I."/>
            <person name="Haussler D."/>
            <person name="Eichler E."/>
        </authorList>
    </citation>
    <scope>NUCLEOTIDE SEQUENCE [LARGE SCALE GENOMIC DNA]</scope>
    <source>
        <strain evidence="4">Yerkes chimp pedigree #C0471</strain>
    </source>
</reference>
<dbReference type="AlphaFoldDB" id="A0A2J8NP79"/>
<dbReference type="Gene3D" id="3.90.550.10">
    <property type="entry name" value="Spore Coat Polysaccharide Biosynthesis Protein SpsA, Chain A"/>
    <property type="match status" value="1"/>
</dbReference>
<dbReference type="Pfam" id="PF00535">
    <property type="entry name" value="Glycos_transf_2"/>
    <property type="match status" value="1"/>
</dbReference>
<comment type="caution">
    <text evidence="4">The sequence shown here is derived from an EMBL/GenBank/DDBJ whole genome shotgun (WGS) entry which is preliminary data.</text>
</comment>
<dbReference type="InterPro" id="IPR029044">
    <property type="entry name" value="Nucleotide-diphossugar_trans"/>
</dbReference>
<evidence type="ECO:0000313" key="5">
    <source>
        <dbReference type="Proteomes" id="UP000236370"/>
    </source>
</evidence>
<proteinExistence type="predicted"/>
<evidence type="ECO:0000256" key="1">
    <source>
        <dbReference type="ARBA" id="ARBA00023157"/>
    </source>
</evidence>
<sequence>ALPEVRHPLCLQQHPQDSLPTASVILCFHDEAWSTLLRTVHSILDTVPRAFLKEIILVDDLSQQGSHGSPPGSSGTTQVCSQRICGQAGGGEVTQEQQEAGCHQGPDAGGHQGHRGCARLHGCPLRVPPRLAGAPPQQNSW</sequence>
<protein>
    <submittedName>
        <fullName evidence="4">GALNT15 isoform 4</fullName>
    </submittedName>
</protein>
<dbReference type="InterPro" id="IPR001173">
    <property type="entry name" value="Glyco_trans_2-like"/>
</dbReference>
<feature type="domain" description="Glycosyltransferase 2-like" evidence="3">
    <location>
        <begin position="23"/>
        <end position="66"/>
    </location>
</feature>
<dbReference type="SUPFAM" id="SSF53448">
    <property type="entry name" value="Nucleotide-diphospho-sugar transferases"/>
    <property type="match status" value="1"/>
</dbReference>
<keyword evidence="1" id="KW-1015">Disulfide bond</keyword>
<dbReference type="EMBL" id="NBAG03000225">
    <property type="protein sequence ID" value="PNI73566.1"/>
    <property type="molecule type" value="Genomic_DNA"/>
</dbReference>
<dbReference type="PANTHER" id="PTHR11675">
    <property type="entry name" value="N-ACETYLGALACTOSAMINYLTRANSFERASE"/>
    <property type="match status" value="1"/>
</dbReference>
<feature type="region of interest" description="Disordered" evidence="2">
    <location>
        <begin position="90"/>
        <end position="115"/>
    </location>
</feature>
<evidence type="ECO:0000313" key="4">
    <source>
        <dbReference type="EMBL" id="PNI73566.1"/>
    </source>
</evidence>
<dbReference type="PANTHER" id="PTHR11675:SF36">
    <property type="entry name" value="POLYPEPTIDE N-ACETYLGALACTOSAMINYLTRANSFERASE 15"/>
    <property type="match status" value="1"/>
</dbReference>
<feature type="non-terminal residue" evidence="4">
    <location>
        <position position="1"/>
    </location>
</feature>
<organism evidence="4 5">
    <name type="scientific">Pan troglodytes</name>
    <name type="common">Chimpanzee</name>
    <dbReference type="NCBI Taxonomy" id="9598"/>
    <lineage>
        <taxon>Eukaryota</taxon>
        <taxon>Metazoa</taxon>
        <taxon>Chordata</taxon>
        <taxon>Craniata</taxon>
        <taxon>Vertebrata</taxon>
        <taxon>Euteleostomi</taxon>
        <taxon>Mammalia</taxon>
        <taxon>Eutheria</taxon>
        <taxon>Euarchontoglires</taxon>
        <taxon>Primates</taxon>
        <taxon>Haplorrhini</taxon>
        <taxon>Catarrhini</taxon>
        <taxon>Hominidae</taxon>
        <taxon>Pan</taxon>
    </lineage>
</organism>
<evidence type="ECO:0000259" key="3">
    <source>
        <dbReference type="Pfam" id="PF00535"/>
    </source>
</evidence>
<accession>A0A2J8NP79</accession>
<evidence type="ECO:0000256" key="2">
    <source>
        <dbReference type="SAM" id="MobiDB-lite"/>
    </source>
</evidence>